<dbReference type="InterPro" id="IPR020588">
    <property type="entry name" value="RecA_ATP-bd"/>
</dbReference>
<organism evidence="2 3">
    <name type="scientific">Seminavis robusta</name>
    <dbReference type="NCBI Taxonomy" id="568900"/>
    <lineage>
        <taxon>Eukaryota</taxon>
        <taxon>Sar</taxon>
        <taxon>Stramenopiles</taxon>
        <taxon>Ochrophyta</taxon>
        <taxon>Bacillariophyta</taxon>
        <taxon>Bacillariophyceae</taxon>
        <taxon>Bacillariophycidae</taxon>
        <taxon>Naviculales</taxon>
        <taxon>Naviculaceae</taxon>
        <taxon>Seminavis</taxon>
    </lineage>
</organism>
<dbReference type="PROSITE" id="PS50162">
    <property type="entry name" value="RECA_2"/>
    <property type="match status" value="1"/>
</dbReference>
<accession>A0A9N8HVC6</accession>
<dbReference type="GO" id="GO:0005657">
    <property type="term" value="C:replication fork"/>
    <property type="evidence" value="ECO:0007669"/>
    <property type="project" value="TreeGrafter"/>
</dbReference>
<dbReference type="InterPro" id="IPR013632">
    <property type="entry name" value="Rad51_C"/>
</dbReference>
<dbReference type="InterPro" id="IPR027417">
    <property type="entry name" value="P-loop_NTPase"/>
</dbReference>
<evidence type="ECO:0000259" key="1">
    <source>
        <dbReference type="PROSITE" id="PS50162"/>
    </source>
</evidence>
<reference evidence="2" key="1">
    <citation type="submission" date="2020-06" db="EMBL/GenBank/DDBJ databases">
        <authorList>
            <consortium name="Plant Systems Biology data submission"/>
        </authorList>
    </citation>
    <scope>NUCLEOTIDE SEQUENCE</scope>
    <source>
        <strain evidence="2">D6</strain>
    </source>
</reference>
<comment type="caution">
    <text evidence="2">The sequence shown here is derived from an EMBL/GenBank/DDBJ whole genome shotgun (WGS) entry which is preliminary data.</text>
</comment>
<sequence>MACAHRSLVRLPLDVYTGLISEERSHDTPCSPEELRRQMCAKLKKFASPHYKNNTRGNNYFESVTTVGHLLTRTTPWTLLKILDPLLTMEEVQLFLHRVAKVCCPPPQTALELLQQSQQHANAKYLPTGWTALDNCLRGGIRIGSLTEFCGRAGAGKTQLAMQLCVTAAARCGQGTVYLDTEQKLSLTRLQEIVQHQHGNGQLRKRPRTHEYDDGTTTNMEPTTVAEQQQQVLDNVTVLSPTTMPDLMTALLQIEELVLDAQHDNSNKLPIGLVIVDSIAAPAKRGAESAPERAAALFQCAQRLKQMADQLQLAILVVNQVALERSSFGGGVRVKAALGTSWRHCVSTRIMMEQQQQLEAQPQQQSGSPFVRETARTATIVKSNLVGLQSVKYQIVGAGVVDAVEPPVARIPVVEP</sequence>
<dbReference type="SUPFAM" id="SSF52540">
    <property type="entry name" value="P-loop containing nucleoside triphosphate hydrolases"/>
    <property type="match status" value="1"/>
</dbReference>
<dbReference type="GO" id="GO:0033065">
    <property type="term" value="C:Rad51C-XRCC3 complex"/>
    <property type="evidence" value="ECO:0007669"/>
    <property type="project" value="TreeGrafter"/>
</dbReference>
<dbReference type="GO" id="GO:0071140">
    <property type="term" value="P:resolution of mitotic recombination intermediates"/>
    <property type="evidence" value="ECO:0007669"/>
    <property type="project" value="TreeGrafter"/>
</dbReference>
<evidence type="ECO:0000313" key="3">
    <source>
        <dbReference type="Proteomes" id="UP001153069"/>
    </source>
</evidence>
<dbReference type="GO" id="GO:0005524">
    <property type="term" value="F:ATP binding"/>
    <property type="evidence" value="ECO:0007669"/>
    <property type="project" value="InterPro"/>
</dbReference>
<proteinExistence type="predicted"/>
<dbReference type="GO" id="GO:0090656">
    <property type="term" value="P:t-circle formation"/>
    <property type="evidence" value="ECO:0007669"/>
    <property type="project" value="TreeGrafter"/>
</dbReference>
<dbReference type="GO" id="GO:0045003">
    <property type="term" value="P:double-strand break repair via synthesis-dependent strand annealing"/>
    <property type="evidence" value="ECO:0007669"/>
    <property type="project" value="TreeGrafter"/>
</dbReference>
<evidence type="ECO:0000313" key="2">
    <source>
        <dbReference type="EMBL" id="CAB9527246.1"/>
    </source>
</evidence>
<dbReference type="AlphaFoldDB" id="A0A9N8HVC6"/>
<dbReference type="GO" id="GO:0140664">
    <property type="term" value="F:ATP-dependent DNA damage sensor activity"/>
    <property type="evidence" value="ECO:0007669"/>
    <property type="project" value="InterPro"/>
</dbReference>
<gene>
    <name evidence="2" type="ORF">SEMRO_1964_G308190.2</name>
</gene>
<dbReference type="PANTHER" id="PTHR46487:SF1">
    <property type="entry name" value="DNA REPAIR PROTEIN XRCC3"/>
    <property type="match status" value="1"/>
</dbReference>
<dbReference type="Proteomes" id="UP001153069">
    <property type="component" value="Unassembled WGS sequence"/>
</dbReference>
<dbReference type="OrthoDB" id="5957327at2759"/>
<dbReference type="Pfam" id="PF08423">
    <property type="entry name" value="Rad51"/>
    <property type="match status" value="1"/>
</dbReference>
<dbReference type="GO" id="GO:0000722">
    <property type="term" value="P:telomere maintenance via recombination"/>
    <property type="evidence" value="ECO:0007669"/>
    <property type="project" value="TreeGrafter"/>
</dbReference>
<protein>
    <recommendedName>
        <fullName evidence="1">RecA family profile 1 domain-containing protein</fullName>
    </recommendedName>
</protein>
<dbReference type="EMBL" id="CAICTM010001962">
    <property type="protein sequence ID" value="CAB9527246.1"/>
    <property type="molecule type" value="Genomic_DNA"/>
</dbReference>
<keyword evidence="3" id="KW-1185">Reference proteome</keyword>
<feature type="domain" description="RecA family profile 1" evidence="1">
    <location>
        <begin position="122"/>
        <end position="321"/>
    </location>
</feature>
<name>A0A9N8HVC6_9STRA</name>
<dbReference type="Gene3D" id="3.40.50.300">
    <property type="entry name" value="P-loop containing nucleotide triphosphate hydrolases"/>
    <property type="match status" value="1"/>
</dbReference>
<dbReference type="GO" id="GO:0000400">
    <property type="term" value="F:four-way junction DNA binding"/>
    <property type="evidence" value="ECO:0007669"/>
    <property type="project" value="TreeGrafter"/>
</dbReference>
<dbReference type="PANTHER" id="PTHR46487">
    <property type="entry name" value="DNA REPAIR PROTEIN XRCC3"/>
    <property type="match status" value="1"/>
</dbReference>